<dbReference type="HAMAP" id="MF_01553">
    <property type="entry name" value="RNApol_bact_RpoY"/>
    <property type="match status" value="1"/>
</dbReference>
<comment type="caution">
    <text evidence="6">The sequence shown here is derived from an EMBL/GenBank/DDBJ whole genome shotgun (WGS) entry which is preliminary data.</text>
</comment>
<dbReference type="NCBIfam" id="NF010188">
    <property type="entry name" value="PRK13667.1"/>
    <property type="match status" value="1"/>
</dbReference>
<dbReference type="InterPro" id="IPR009907">
    <property type="entry name" value="RpoY"/>
</dbReference>
<comment type="similarity">
    <text evidence="5">Belongs to the RNA polymerase subunit epsilon family.</text>
</comment>
<keyword evidence="1 5" id="KW-0240">DNA-directed RNA polymerase</keyword>
<organism evidence="6 7">
    <name type="scientific">Fictibacillus iocasae</name>
    <dbReference type="NCBI Taxonomy" id="2715437"/>
    <lineage>
        <taxon>Bacteria</taxon>
        <taxon>Bacillati</taxon>
        <taxon>Bacillota</taxon>
        <taxon>Bacilli</taxon>
        <taxon>Bacillales</taxon>
        <taxon>Fictibacillaceae</taxon>
        <taxon>Fictibacillus</taxon>
    </lineage>
</organism>
<evidence type="ECO:0000256" key="5">
    <source>
        <dbReference type="HAMAP-Rule" id="MF_01553"/>
    </source>
</evidence>
<evidence type="ECO:0000256" key="2">
    <source>
        <dbReference type="ARBA" id="ARBA00022679"/>
    </source>
</evidence>
<name>A0ABW2NRP0_9BACL</name>
<evidence type="ECO:0000256" key="3">
    <source>
        <dbReference type="ARBA" id="ARBA00022695"/>
    </source>
</evidence>
<sequence length="69" mass="8224">MIYKVFFQIHANEVPVRENTKTIYVEAGSIAEVRNKLKDRSYNIEFIQEIKGEFLDYEQSFESYVLENV</sequence>
<comment type="function">
    <text evidence="5">A non-essential component of RNA polymerase (RNAP).</text>
</comment>
<gene>
    <name evidence="5" type="primary">rpoY</name>
    <name evidence="6" type="ORF">ACFQPF_09970</name>
</gene>
<accession>A0ABW2NRP0</accession>
<dbReference type="Pfam" id="PF07288">
    <property type="entry name" value="RpoY"/>
    <property type="match status" value="1"/>
</dbReference>
<evidence type="ECO:0000313" key="6">
    <source>
        <dbReference type="EMBL" id="MFC7372007.1"/>
    </source>
</evidence>
<dbReference type="GO" id="GO:0003899">
    <property type="term" value="F:DNA-directed RNA polymerase activity"/>
    <property type="evidence" value="ECO:0007669"/>
    <property type="project" value="UniProtKB-EC"/>
</dbReference>
<comment type="subunit">
    <text evidence="5">RNAP is composed of a core of 2 alpha, a beta and a beta' subunit. The core is associated with a delta subunit, and at least one of epsilon or omega. When a sigma factor is associated with the core the holoenzyme is formed, which can initiate transcription.</text>
</comment>
<dbReference type="Proteomes" id="UP001596549">
    <property type="component" value="Unassembled WGS sequence"/>
</dbReference>
<evidence type="ECO:0000256" key="1">
    <source>
        <dbReference type="ARBA" id="ARBA00022478"/>
    </source>
</evidence>
<proteinExistence type="inferred from homology"/>
<evidence type="ECO:0000313" key="7">
    <source>
        <dbReference type="Proteomes" id="UP001596549"/>
    </source>
</evidence>
<evidence type="ECO:0000256" key="4">
    <source>
        <dbReference type="ARBA" id="ARBA00023163"/>
    </source>
</evidence>
<protein>
    <recommendedName>
        <fullName evidence="5">DNA-directed RNA polymerase subunit epsilon</fullName>
        <shortName evidence="5">RNAP epsilon subunit</shortName>
        <ecNumber evidence="5">2.7.7.6</ecNumber>
    </recommendedName>
    <alternativeName>
        <fullName evidence="5">RNA polymerase epsilon subunit</fullName>
    </alternativeName>
    <alternativeName>
        <fullName evidence="5">Transcriptase subunit epsilon</fullName>
    </alternativeName>
</protein>
<dbReference type="EMBL" id="JBHTCP010000016">
    <property type="protein sequence ID" value="MFC7372007.1"/>
    <property type="molecule type" value="Genomic_DNA"/>
</dbReference>
<keyword evidence="4 5" id="KW-0804">Transcription</keyword>
<keyword evidence="2 5" id="KW-0808">Transferase</keyword>
<dbReference type="EC" id="2.7.7.6" evidence="5"/>
<comment type="catalytic activity">
    <reaction evidence="5">
        <text>RNA(n) + a ribonucleoside 5'-triphosphate = RNA(n+1) + diphosphate</text>
        <dbReference type="Rhea" id="RHEA:21248"/>
        <dbReference type="Rhea" id="RHEA-COMP:14527"/>
        <dbReference type="Rhea" id="RHEA-COMP:17342"/>
        <dbReference type="ChEBI" id="CHEBI:33019"/>
        <dbReference type="ChEBI" id="CHEBI:61557"/>
        <dbReference type="ChEBI" id="CHEBI:140395"/>
        <dbReference type="EC" id="2.7.7.6"/>
    </reaction>
</comment>
<keyword evidence="7" id="KW-1185">Reference proteome</keyword>
<reference evidence="7" key="1">
    <citation type="journal article" date="2019" name="Int. J. Syst. Evol. Microbiol.">
        <title>The Global Catalogue of Microorganisms (GCM) 10K type strain sequencing project: providing services to taxonomists for standard genome sequencing and annotation.</title>
        <authorList>
            <consortium name="The Broad Institute Genomics Platform"/>
            <consortium name="The Broad Institute Genome Sequencing Center for Infectious Disease"/>
            <person name="Wu L."/>
            <person name="Ma J."/>
        </authorList>
    </citation>
    <scope>NUCLEOTIDE SEQUENCE [LARGE SCALE GENOMIC DNA]</scope>
    <source>
        <strain evidence="7">NBRC 106396</strain>
    </source>
</reference>
<dbReference type="Gene3D" id="3.10.20.730">
    <property type="entry name" value="RNAP, epsilon subunit-like"/>
    <property type="match status" value="1"/>
</dbReference>
<dbReference type="RefSeq" id="WP_379749173.1">
    <property type="nucleotide sequence ID" value="NZ_JBHTCP010000016.1"/>
</dbReference>
<keyword evidence="3 5" id="KW-0548">Nucleotidyltransferase</keyword>